<dbReference type="PANTHER" id="PTHR43798:SF31">
    <property type="entry name" value="AB HYDROLASE SUPERFAMILY PROTEIN YCLE"/>
    <property type="match status" value="1"/>
</dbReference>
<dbReference type="RefSeq" id="WP_201373052.1">
    <property type="nucleotide sequence ID" value="NZ_BNJG01000002.1"/>
</dbReference>
<dbReference type="Pfam" id="PF12697">
    <property type="entry name" value="Abhydrolase_6"/>
    <property type="match status" value="1"/>
</dbReference>
<dbReference type="Proteomes" id="UP000654345">
    <property type="component" value="Unassembled WGS sequence"/>
</dbReference>
<dbReference type="PRINTS" id="PR00111">
    <property type="entry name" value="ABHYDROLASE"/>
</dbReference>
<feature type="domain" description="AB hydrolase-1" evidence="2">
    <location>
        <begin position="29"/>
        <end position="268"/>
    </location>
</feature>
<evidence type="ECO:0000313" key="3">
    <source>
        <dbReference type="EMBL" id="GHO56576.1"/>
    </source>
</evidence>
<dbReference type="PANTHER" id="PTHR43798">
    <property type="entry name" value="MONOACYLGLYCEROL LIPASE"/>
    <property type="match status" value="1"/>
</dbReference>
<dbReference type="EMBL" id="BNJG01000002">
    <property type="protein sequence ID" value="GHO56576.1"/>
    <property type="molecule type" value="Genomic_DNA"/>
</dbReference>
<gene>
    <name evidence="3" type="ORF">KSB_50510</name>
</gene>
<dbReference type="Gene3D" id="3.40.50.1820">
    <property type="entry name" value="alpha/beta hydrolase"/>
    <property type="match status" value="1"/>
</dbReference>
<evidence type="ECO:0000313" key="4">
    <source>
        <dbReference type="Proteomes" id="UP000654345"/>
    </source>
</evidence>
<evidence type="ECO:0000256" key="1">
    <source>
        <dbReference type="ARBA" id="ARBA00022801"/>
    </source>
</evidence>
<dbReference type="InterPro" id="IPR000639">
    <property type="entry name" value="Epox_hydrolase-like"/>
</dbReference>
<organism evidence="3 4">
    <name type="scientific">Ktedonobacter robiniae</name>
    <dbReference type="NCBI Taxonomy" id="2778365"/>
    <lineage>
        <taxon>Bacteria</taxon>
        <taxon>Bacillati</taxon>
        <taxon>Chloroflexota</taxon>
        <taxon>Ktedonobacteria</taxon>
        <taxon>Ktedonobacterales</taxon>
        <taxon>Ktedonobacteraceae</taxon>
        <taxon>Ktedonobacter</taxon>
    </lineage>
</organism>
<evidence type="ECO:0000259" key="2">
    <source>
        <dbReference type="Pfam" id="PF12697"/>
    </source>
</evidence>
<dbReference type="SUPFAM" id="SSF53474">
    <property type="entry name" value="alpha/beta-Hydrolases"/>
    <property type="match status" value="1"/>
</dbReference>
<accession>A0ABQ3UUV2</accession>
<dbReference type="InterPro" id="IPR029058">
    <property type="entry name" value="AB_hydrolase_fold"/>
</dbReference>
<proteinExistence type="predicted"/>
<dbReference type="InterPro" id="IPR050266">
    <property type="entry name" value="AB_hydrolase_sf"/>
</dbReference>
<dbReference type="GO" id="GO:0016787">
    <property type="term" value="F:hydrolase activity"/>
    <property type="evidence" value="ECO:0007669"/>
    <property type="project" value="UniProtKB-KW"/>
</dbReference>
<keyword evidence="4" id="KW-1185">Reference proteome</keyword>
<keyword evidence="1 3" id="KW-0378">Hydrolase</keyword>
<comment type="caution">
    <text evidence="3">The sequence shown here is derived from an EMBL/GenBank/DDBJ whole genome shotgun (WGS) entry which is preliminary data.</text>
</comment>
<dbReference type="PRINTS" id="PR00412">
    <property type="entry name" value="EPOXHYDRLASE"/>
</dbReference>
<dbReference type="InterPro" id="IPR000073">
    <property type="entry name" value="AB_hydrolase_1"/>
</dbReference>
<protein>
    <submittedName>
        <fullName evidence="3">Hydrolase</fullName>
    </submittedName>
</protein>
<name>A0ABQ3UUV2_9CHLR</name>
<reference evidence="3 4" key="1">
    <citation type="journal article" date="2021" name="Int. J. Syst. Evol. Microbiol.">
        <title>Reticulibacter mediterranei gen. nov., sp. nov., within the new family Reticulibacteraceae fam. nov., and Ktedonospora formicarum gen. nov., sp. nov., Ktedonobacter robiniae sp. nov., Dictyobacter formicarum sp. nov. and Dictyobacter arantiisoli sp. nov., belonging to the class Ktedonobacteria.</title>
        <authorList>
            <person name="Yabe S."/>
            <person name="Zheng Y."/>
            <person name="Wang C.M."/>
            <person name="Sakai Y."/>
            <person name="Abe K."/>
            <person name="Yokota A."/>
            <person name="Donadio S."/>
            <person name="Cavaletti L."/>
            <person name="Monciardini P."/>
        </authorList>
    </citation>
    <scope>NUCLEOTIDE SEQUENCE [LARGE SCALE GENOMIC DNA]</scope>
    <source>
        <strain evidence="3 4">SOSP1-30</strain>
    </source>
</reference>
<sequence>MSEEHGRVGFATLNGTRFSYEIAGTGQPVVFLHDGITDKSMWSEQFASFAATYQAVRYDLRGFGETLLVEGTYAHYQDLHALLDYLHIESAHLVGCSMGGCTILDFALAYPQRVRSLTVVASTPNGYEYHIEDASAQTLLEEHVAAVRAGNIKRAADLETRYWLVGVQRRVDHLPPALIQRVEAMNRVAMANKVAFFNRVSEQELQPPAVERLEDIRVPTLIIVGDLDDRNILAGSHYMTTHIQRARKATISGTAHFPNMEQPAEFNRLVLAFLRAQV</sequence>